<protein>
    <recommendedName>
        <fullName evidence="5">Transmembrane protein</fullName>
    </recommendedName>
</protein>
<feature type="compositionally biased region" description="Basic and acidic residues" evidence="1">
    <location>
        <begin position="526"/>
        <end position="538"/>
    </location>
</feature>
<dbReference type="Proteomes" id="UP001622612">
    <property type="component" value="Chromosome"/>
</dbReference>
<evidence type="ECO:0000256" key="1">
    <source>
        <dbReference type="SAM" id="MobiDB-lite"/>
    </source>
</evidence>
<feature type="transmembrane region" description="Helical" evidence="2">
    <location>
        <begin position="265"/>
        <end position="290"/>
    </location>
</feature>
<proteinExistence type="predicted"/>
<evidence type="ECO:0008006" key="5">
    <source>
        <dbReference type="Google" id="ProtNLM"/>
    </source>
</evidence>
<keyword evidence="4" id="KW-1185">Reference proteome</keyword>
<keyword evidence="2" id="KW-0472">Membrane</keyword>
<feature type="transmembrane region" description="Helical" evidence="2">
    <location>
        <begin position="67"/>
        <end position="91"/>
    </location>
</feature>
<feature type="region of interest" description="Disordered" evidence="1">
    <location>
        <begin position="514"/>
        <end position="538"/>
    </location>
</feature>
<feature type="transmembrane region" description="Helical" evidence="2">
    <location>
        <begin position="205"/>
        <end position="228"/>
    </location>
</feature>
<reference evidence="3" key="1">
    <citation type="submission" date="2021-11" db="EMBL/GenBank/DDBJ databases">
        <title>The first genome sequence of unculturable Mycoplasma faucium obtained by de novo assembly of metagenomic reads.</title>
        <authorList>
            <person name="Sabat A.J."/>
            <person name="Bathoorn E."/>
            <person name="Akkerboom V."/>
            <person name="Friedrich A.W."/>
        </authorList>
    </citation>
    <scope>NUCLEOTIDE SEQUENCE [LARGE SCALE GENOMIC DNA]</scope>
    <source>
        <strain evidence="3">UMCG-MFM1</strain>
    </source>
</reference>
<sequence>MNSNIFTIALSPVLYLVFSLFWGIFISFPFLILQGLFKAARFFGFELLNLIIFQVEPGDYTFSFSKLPIAFLAFLIYGLLFTIIFIIFSFIKYQLAKRNKNSNMEHLRFKNVLRSSLSAFLWALLLPFMIFILNLVSAIVFKYFTNILQLQSGTKADVISQLYASLNSTKGIPDNWVKDSVEKGQFAPLGFDIFLAKSIPSSLPVALIFIKNMVVAWMCLIILGAILVDILRNSLMQFTLFLISPLVAAKSIDDNGKSLMNWKNAFIQSAISIFLSLLSLNFFIIFILVLDPIKTKLSYLQIIGDLVIYIGAAYATKSINKLIGDILDIQVSNFGFKKAAQFIRGGVKLGAATAAAGAAVASGGATLGATLAKGGFANTVGGLLGKATNLAKVGNNKSIAKSMGMSKDFIKSTFTSVGKNKPLEQKKALETYKTLATDKSGNLNKNALKDLDSLKQFKLSQLEKEKQLLQQNANAYKVYTNSNADSYLEQKRAQLRNIKQEQEHKLAIAKYQRELEELNNPNDENNIDKEQNTNEREK</sequence>
<keyword evidence="2" id="KW-1133">Transmembrane helix</keyword>
<organism evidence="3 4">
    <name type="scientific">Metamycoplasma faucium</name>
    <dbReference type="NCBI Taxonomy" id="56142"/>
    <lineage>
        <taxon>Bacteria</taxon>
        <taxon>Bacillati</taxon>
        <taxon>Mycoplasmatota</taxon>
        <taxon>Mycoplasmoidales</taxon>
        <taxon>Metamycoplasmataceae</taxon>
        <taxon>Metamycoplasma</taxon>
    </lineage>
</organism>
<dbReference type="RefSeq" id="WP_405312035.1">
    <property type="nucleotide sequence ID" value="NZ_CP088155.1"/>
</dbReference>
<evidence type="ECO:0000256" key="2">
    <source>
        <dbReference type="SAM" id="Phobius"/>
    </source>
</evidence>
<evidence type="ECO:0000313" key="3">
    <source>
        <dbReference type="EMBL" id="WYM97530.1"/>
    </source>
</evidence>
<accession>A0ABZ2TM51</accession>
<keyword evidence="2" id="KW-0812">Transmembrane</keyword>
<feature type="transmembrane region" description="Helical" evidence="2">
    <location>
        <begin position="297"/>
        <end position="315"/>
    </location>
</feature>
<feature type="transmembrane region" description="Helical" evidence="2">
    <location>
        <begin position="12"/>
        <end position="32"/>
    </location>
</feature>
<gene>
    <name evidence="3" type="ORF">LQ356_01345</name>
</gene>
<dbReference type="EMBL" id="CP088155">
    <property type="protein sequence ID" value="WYM97530.1"/>
    <property type="molecule type" value="Genomic_DNA"/>
</dbReference>
<dbReference type="NCBIfam" id="NF045889">
    <property type="entry name" value="ICE_Mbov_0396_TM"/>
    <property type="match status" value="1"/>
</dbReference>
<evidence type="ECO:0000313" key="4">
    <source>
        <dbReference type="Proteomes" id="UP001622612"/>
    </source>
</evidence>
<dbReference type="NCBIfam" id="NF045848">
    <property type="entry name" value="MMCAP2_0566_fam"/>
    <property type="match status" value="1"/>
</dbReference>
<name>A0ABZ2TM51_9BACT</name>
<feature type="transmembrane region" description="Helical" evidence="2">
    <location>
        <begin position="112"/>
        <end position="141"/>
    </location>
</feature>